<name>A0A387B2H9_9MICO</name>
<evidence type="ECO:0000256" key="1">
    <source>
        <dbReference type="ARBA" id="ARBA00004141"/>
    </source>
</evidence>
<evidence type="ECO:0000313" key="8">
    <source>
        <dbReference type="Proteomes" id="UP000278886"/>
    </source>
</evidence>
<feature type="transmembrane region" description="Helical" evidence="5">
    <location>
        <begin position="451"/>
        <end position="474"/>
    </location>
</feature>
<feature type="transmembrane region" description="Helical" evidence="5">
    <location>
        <begin position="420"/>
        <end position="445"/>
    </location>
</feature>
<dbReference type="InterPro" id="IPR051328">
    <property type="entry name" value="T7SS_ABC-Transporter"/>
</dbReference>
<keyword evidence="4 5" id="KW-0472">Membrane</keyword>
<comment type="subcellular location">
    <subcellularLocation>
        <location evidence="1">Membrane</location>
        <topology evidence="1">Multi-pass membrane protein</topology>
    </subcellularLocation>
</comment>
<dbReference type="AlphaFoldDB" id="A0A387B2H9"/>
<dbReference type="NCBIfam" id="TIGR03062">
    <property type="entry name" value="pip_yhgE_Cterm"/>
    <property type="match status" value="1"/>
</dbReference>
<proteinExistence type="predicted"/>
<evidence type="ECO:0000256" key="5">
    <source>
        <dbReference type="SAM" id="Phobius"/>
    </source>
</evidence>
<organism evidence="7 8">
    <name type="scientific">Protaetiibacter intestinalis</name>
    <dbReference type="NCBI Taxonomy" id="2419774"/>
    <lineage>
        <taxon>Bacteria</taxon>
        <taxon>Bacillati</taxon>
        <taxon>Actinomycetota</taxon>
        <taxon>Actinomycetes</taxon>
        <taxon>Micrococcales</taxon>
        <taxon>Microbacteriaceae</taxon>
        <taxon>Protaetiibacter</taxon>
    </lineage>
</organism>
<evidence type="ECO:0000256" key="3">
    <source>
        <dbReference type="ARBA" id="ARBA00022989"/>
    </source>
</evidence>
<dbReference type="NCBIfam" id="TIGR03057">
    <property type="entry name" value="xxxLxxG_by_4"/>
    <property type="match status" value="4"/>
</dbReference>
<feature type="transmembrane region" description="Helical" evidence="5">
    <location>
        <begin position="539"/>
        <end position="557"/>
    </location>
</feature>
<dbReference type="RefSeq" id="WP_120762103.1">
    <property type="nucleotide sequence ID" value="NZ_CP032630.1"/>
</dbReference>
<feature type="transmembrane region" description="Helical" evidence="5">
    <location>
        <begin position="481"/>
        <end position="500"/>
    </location>
</feature>
<dbReference type="Pfam" id="PF12698">
    <property type="entry name" value="ABC2_membrane_3"/>
    <property type="match status" value="1"/>
</dbReference>
<dbReference type="NCBIfam" id="TIGR03061">
    <property type="entry name" value="pip_yhgE_Nterm"/>
    <property type="match status" value="1"/>
</dbReference>
<evidence type="ECO:0000313" key="7">
    <source>
        <dbReference type="EMBL" id="AYF97754.1"/>
    </source>
</evidence>
<feature type="transmembrane region" description="Helical" evidence="5">
    <location>
        <begin position="375"/>
        <end position="399"/>
    </location>
</feature>
<accession>A0A387B2H9</accession>
<dbReference type="KEGG" id="lyd:D7I47_05460"/>
<evidence type="ECO:0000256" key="4">
    <source>
        <dbReference type="ARBA" id="ARBA00023136"/>
    </source>
</evidence>
<reference evidence="8" key="1">
    <citation type="submission" date="2018-09" db="EMBL/GenBank/DDBJ databases">
        <title>Genome sequencing of strain 2DFWR-13.</title>
        <authorList>
            <person name="Heo J."/>
            <person name="Kim S.-J."/>
            <person name="Kwon S.-W."/>
        </authorList>
    </citation>
    <scope>NUCLEOTIDE SEQUENCE [LARGE SCALE GENOMIC DNA]</scope>
    <source>
        <strain evidence="8">2DFWR-13</strain>
    </source>
</reference>
<dbReference type="InterPro" id="IPR013525">
    <property type="entry name" value="ABC2_TM"/>
</dbReference>
<evidence type="ECO:0000256" key="2">
    <source>
        <dbReference type="ARBA" id="ARBA00022692"/>
    </source>
</evidence>
<dbReference type="InterPro" id="IPR017501">
    <property type="entry name" value="Phage_infect_YhgE_C"/>
</dbReference>
<dbReference type="InterPro" id="IPR017500">
    <property type="entry name" value="Phage_infect_YhgE_N"/>
</dbReference>
<keyword evidence="3 5" id="KW-1133">Transmembrane helix</keyword>
<evidence type="ECO:0000259" key="6">
    <source>
        <dbReference type="Pfam" id="PF12698"/>
    </source>
</evidence>
<sequence length="575" mass="59088">MRIRAMIQAELRRLTATPMAIVALLALCTVPVLYGGLYLWANQDPYDRFDRIPVALVVEDEGGEQDGEHLVVGDDVARELLEDGTFDWHEVTAEEAAEGLAAARYDFAVTIPADFTDALLSVAGDTPRQAQLELATNDAGSYLATSIGKQAAATLLAKITEQVVEQAAQQLLDGISDIRAGLVDAADGATQLADGADAASAGAATLADGTAQLAAGAAQVADGNAQLAAKADQLGAAAAEADAKLPEARAAIAQALADQGLDQDDIDAVLAKLDPVASALDRANTKVQSTVGQIDELAAGARQLSDGAAAAASGAATLADGVAQLDDGTAQLRDGLEDALTSIPDTDAATRAAQAAVIADPVELETSNVASADSYGAGLAPFFAALAGWIGMYALFLIVKPVSRRAITALHSPIKITVAGWLTPGILGVLQMGALFLVLAVALGFSMAIPWGVFGMMALAVLCFAAIILALNVWLGSVGQFLGLVLMVLQLVTAGGTFPWQTLPAPLAALHHVLPMGYAVDGIRQFMYGGDVGRAGLDALVLVAWMLGALVLAAVGVTRMTHFRTLRDLEPSLIG</sequence>
<keyword evidence="8" id="KW-1185">Reference proteome</keyword>
<protein>
    <submittedName>
        <fullName evidence="7">YhgE/Pip domain-containing protein</fullName>
    </submittedName>
</protein>
<dbReference type="PANTHER" id="PTHR43077">
    <property type="entry name" value="TRANSPORT PERMEASE YVFS-RELATED"/>
    <property type="match status" value="1"/>
</dbReference>
<dbReference type="OrthoDB" id="9811483at2"/>
<dbReference type="Proteomes" id="UP000278886">
    <property type="component" value="Chromosome"/>
</dbReference>
<keyword evidence="2 5" id="KW-0812">Transmembrane</keyword>
<dbReference type="GO" id="GO:0140359">
    <property type="term" value="F:ABC-type transporter activity"/>
    <property type="evidence" value="ECO:0007669"/>
    <property type="project" value="InterPro"/>
</dbReference>
<dbReference type="PANTHER" id="PTHR43077:SF10">
    <property type="entry name" value="TRANSPORT PERMEASE PROTEIN"/>
    <property type="match status" value="1"/>
</dbReference>
<gene>
    <name evidence="7" type="ORF">D7I47_05460</name>
</gene>
<feature type="domain" description="ABC-2 type transporter transmembrane" evidence="6">
    <location>
        <begin position="353"/>
        <end position="554"/>
    </location>
</feature>
<dbReference type="InterPro" id="IPR023908">
    <property type="entry name" value="xxxLxxG_rpt"/>
</dbReference>
<dbReference type="Gene3D" id="3.40.1710.10">
    <property type="entry name" value="abc type-2 transporter like domain"/>
    <property type="match status" value="1"/>
</dbReference>
<feature type="transmembrane region" description="Helical" evidence="5">
    <location>
        <begin position="21"/>
        <end position="41"/>
    </location>
</feature>
<dbReference type="EMBL" id="CP032630">
    <property type="protein sequence ID" value="AYF97754.1"/>
    <property type="molecule type" value="Genomic_DNA"/>
</dbReference>
<dbReference type="GO" id="GO:0016020">
    <property type="term" value="C:membrane"/>
    <property type="evidence" value="ECO:0007669"/>
    <property type="project" value="UniProtKB-SubCell"/>
</dbReference>